<dbReference type="EMBL" id="OZ037949">
    <property type="protein sequence ID" value="CAL1712078.1"/>
    <property type="molecule type" value="Genomic_DNA"/>
</dbReference>
<evidence type="ECO:0000313" key="2">
    <source>
        <dbReference type="Proteomes" id="UP001497453"/>
    </source>
</evidence>
<evidence type="ECO:0008006" key="3">
    <source>
        <dbReference type="Google" id="ProtNLM"/>
    </source>
</evidence>
<sequence length="181" mass="20510">MPSSSVLLPQEVLEHILSFLCNDPNSLKASSLVHSQWLVASRRYLFHTLSYHADEAKPFHLFLVSISFGELSRVTNYVKELIFAGQTSDLAAGRTHLSLSVLILIVQRLQALRSLEVEDVHLTYDFRPESSYLYPVSTTMQKLTFSPEVSLDRSCSSFHIRPHIISEFKRASTLVTHLGCF</sequence>
<reference evidence="2" key="1">
    <citation type="submission" date="2024-04" db="EMBL/GenBank/DDBJ databases">
        <authorList>
            <person name="Shaw F."/>
            <person name="Minotto A."/>
        </authorList>
    </citation>
    <scope>NUCLEOTIDE SEQUENCE [LARGE SCALE GENOMIC DNA]</scope>
</reference>
<keyword evidence="2" id="KW-1185">Reference proteome</keyword>
<accession>A0ABP1DYG4</accession>
<dbReference type="SUPFAM" id="SSF81383">
    <property type="entry name" value="F-box domain"/>
    <property type="match status" value="1"/>
</dbReference>
<organism evidence="1 2">
    <name type="scientific">Somion occarium</name>
    <dbReference type="NCBI Taxonomy" id="3059160"/>
    <lineage>
        <taxon>Eukaryota</taxon>
        <taxon>Fungi</taxon>
        <taxon>Dikarya</taxon>
        <taxon>Basidiomycota</taxon>
        <taxon>Agaricomycotina</taxon>
        <taxon>Agaricomycetes</taxon>
        <taxon>Polyporales</taxon>
        <taxon>Cerrenaceae</taxon>
        <taxon>Somion</taxon>
    </lineage>
</organism>
<evidence type="ECO:0000313" key="1">
    <source>
        <dbReference type="EMBL" id="CAL1712078.1"/>
    </source>
</evidence>
<dbReference type="Proteomes" id="UP001497453">
    <property type="component" value="Chromosome 6"/>
</dbReference>
<dbReference type="InterPro" id="IPR036047">
    <property type="entry name" value="F-box-like_dom_sf"/>
</dbReference>
<dbReference type="Gene3D" id="1.20.1280.50">
    <property type="match status" value="1"/>
</dbReference>
<name>A0ABP1DYG4_9APHY</name>
<gene>
    <name evidence="1" type="ORF">GFSPODELE1_LOCUS8656</name>
</gene>
<protein>
    <recommendedName>
        <fullName evidence="3">F-box domain-containing protein</fullName>
    </recommendedName>
</protein>
<proteinExistence type="predicted"/>